<reference evidence="2" key="1">
    <citation type="journal article" date="2013" name="Proc. Natl. Acad. Sci. U.S.A.">
        <title>Genome structure and metabolic features in the red seaweed Chondrus crispus shed light on evolution of the Archaeplastida.</title>
        <authorList>
            <person name="Collen J."/>
            <person name="Porcel B."/>
            <person name="Carre W."/>
            <person name="Ball S.G."/>
            <person name="Chaparro C."/>
            <person name="Tonon T."/>
            <person name="Barbeyron T."/>
            <person name="Michel G."/>
            <person name="Noel B."/>
            <person name="Valentin K."/>
            <person name="Elias M."/>
            <person name="Artiguenave F."/>
            <person name="Arun A."/>
            <person name="Aury J.M."/>
            <person name="Barbosa-Neto J.F."/>
            <person name="Bothwell J.H."/>
            <person name="Bouget F.Y."/>
            <person name="Brillet L."/>
            <person name="Cabello-Hurtado F."/>
            <person name="Capella-Gutierrez S."/>
            <person name="Charrier B."/>
            <person name="Cladiere L."/>
            <person name="Cock J.M."/>
            <person name="Coelho S.M."/>
            <person name="Colleoni C."/>
            <person name="Czjzek M."/>
            <person name="Da Silva C."/>
            <person name="Delage L."/>
            <person name="Denoeud F."/>
            <person name="Deschamps P."/>
            <person name="Dittami S.M."/>
            <person name="Gabaldon T."/>
            <person name="Gachon C.M."/>
            <person name="Groisillier A."/>
            <person name="Herve C."/>
            <person name="Jabbari K."/>
            <person name="Katinka M."/>
            <person name="Kloareg B."/>
            <person name="Kowalczyk N."/>
            <person name="Labadie K."/>
            <person name="Leblanc C."/>
            <person name="Lopez P.J."/>
            <person name="McLachlan D.H."/>
            <person name="Meslet-Cladiere L."/>
            <person name="Moustafa A."/>
            <person name="Nehr Z."/>
            <person name="Nyvall Collen P."/>
            <person name="Panaud O."/>
            <person name="Partensky F."/>
            <person name="Poulain J."/>
            <person name="Rensing S.A."/>
            <person name="Rousvoal S."/>
            <person name="Samson G."/>
            <person name="Symeonidi A."/>
            <person name="Weissenbach J."/>
            <person name="Zambounis A."/>
            <person name="Wincker P."/>
            <person name="Boyen C."/>
        </authorList>
    </citation>
    <scope>NUCLEOTIDE SEQUENCE [LARGE SCALE GENOMIC DNA]</scope>
    <source>
        <strain evidence="2">cv. Stackhouse</strain>
    </source>
</reference>
<dbReference type="GeneID" id="17326160"/>
<organism evidence="1 2">
    <name type="scientific">Chondrus crispus</name>
    <name type="common">Carrageen Irish moss</name>
    <name type="synonym">Polymorpha crispa</name>
    <dbReference type="NCBI Taxonomy" id="2769"/>
    <lineage>
        <taxon>Eukaryota</taxon>
        <taxon>Rhodophyta</taxon>
        <taxon>Florideophyceae</taxon>
        <taxon>Rhodymeniophycidae</taxon>
        <taxon>Gigartinales</taxon>
        <taxon>Gigartinaceae</taxon>
        <taxon>Chondrus</taxon>
    </lineage>
</organism>
<dbReference type="KEGG" id="ccp:CHC_T00001133001"/>
<dbReference type="EMBL" id="HG001942">
    <property type="protein sequence ID" value="CDF38547.1"/>
    <property type="molecule type" value="Genomic_DNA"/>
</dbReference>
<keyword evidence="2" id="KW-1185">Reference proteome</keyword>
<evidence type="ECO:0000313" key="2">
    <source>
        <dbReference type="Proteomes" id="UP000012073"/>
    </source>
</evidence>
<protein>
    <submittedName>
        <fullName evidence="1">Uncharacterized protein</fullName>
    </submittedName>
</protein>
<dbReference type="RefSeq" id="XP_005718440.1">
    <property type="nucleotide sequence ID" value="XM_005718383.1"/>
</dbReference>
<dbReference type="Proteomes" id="UP000012073">
    <property type="component" value="Unassembled WGS sequence"/>
</dbReference>
<sequence length="74" mass="8862">MEKNPTESDNFKFTYGLPSQFCSTLVDRYLYVNQGYVTHGLERRVDNSPFWITVPYDANRQSLKSKYMQRREFP</sequence>
<name>R7QJ64_CHOCR</name>
<gene>
    <name evidence="1" type="ORF">CHC_T00001133001</name>
</gene>
<proteinExistence type="predicted"/>
<evidence type="ECO:0000313" key="1">
    <source>
        <dbReference type="EMBL" id="CDF38547.1"/>
    </source>
</evidence>
<accession>R7QJ64</accession>
<dbReference type="AlphaFoldDB" id="R7QJ64"/>
<dbReference type="Gramene" id="CDF38547">
    <property type="protein sequence ID" value="CDF38547"/>
    <property type="gene ID" value="CHC_T00001133001"/>
</dbReference>